<accession>A0ABX0W943</accession>
<protein>
    <recommendedName>
        <fullName evidence="2">Haem-binding uptake Tiki superfamily ChaN domain-containing protein</fullName>
    </recommendedName>
</protein>
<dbReference type="Proteomes" id="UP001429564">
    <property type="component" value="Unassembled WGS sequence"/>
</dbReference>
<keyword evidence="1" id="KW-0732">Signal</keyword>
<dbReference type="InterPro" id="IPR007314">
    <property type="entry name" value="Cofac_haem-bd_dom"/>
</dbReference>
<dbReference type="Gene3D" id="3.40.50.11550">
    <property type="match status" value="2"/>
</dbReference>
<evidence type="ECO:0000256" key="1">
    <source>
        <dbReference type="SAM" id="SignalP"/>
    </source>
</evidence>
<dbReference type="Pfam" id="PF04187">
    <property type="entry name" value="Cofac_haem_bdg"/>
    <property type="match status" value="1"/>
</dbReference>
<evidence type="ECO:0000313" key="4">
    <source>
        <dbReference type="Proteomes" id="UP001429564"/>
    </source>
</evidence>
<dbReference type="CDD" id="cd14727">
    <property type="entry name" value="ChanN-like"/>
    <property type="match status" value="1"/>
</dbReference>
<organism evidence="3 4">
    <name type="scientific">Parasedimentitalea denitrificans</name>
    <dbReference type="NCBI Taxonomy" id="2211118"/>
    <lineage>
        <taxon>Bacteria</taxon>
        <taxon>Pseudomonadati</taxon>
        <taxon>Pseudomonadota</taxon>
        <taxon>Alphaproteobacteria</taxon>
        <taxon>Rhodobacterales</taxon>
        <taxon>Paracoccaceae</taxon>
        <taxon>Parasedimentitalea</taxon>
    </lineage>
</organism>
<name>A0ABX0W943_9RHOB</name>
<dbReference type="RefSeq" id="WP_167683766.1">
    <property type="nucleotide sequence ID" value="NZ_QHLQ01000007.1"/>
</dbReference>
<reference evidence="3 4" key="1">
    <citation type="submission" date="2018-05" db="EMBL/GenBank/DDBJ databases">
        <authorList>
            <person name="Zhang Y.-J."/>
        </authorList>
    </citation>
    <scope>NUCLEOTIDE SEQUENCE [LARGE SCALE GENOMIC DNA]</scope>
    <source>
        <strain evidence="3 4">CY04</strain>
    </source>
</reference>
<evidence type="ECO:0000259" key="2">
    <source>
        <dbReference type="Pfam" id="PF04187"/>
    </source>
</evidence>
<keyword evidence="4" id="KW-1185">Reference proteome</keyword>
<evidence type="ECO:0000313" key="3">
    <source>
        <dbReference type="EMBL" id="NIZ61205.1"/>
    </source>
</evidence>
<dbReference type="EMBL" id="QHLQ01000007">
    <property type="protein sequence ID" value="NIZ61205.1"/>
    <property type="molecule type" value="Genomic_DNA"/>
</dbReference>
<dbReference type="SUPFAM" id="SSF159501">
    <property type="entry name" value="EreA/ChaN-like"/>
    <property type="match status" value="1"/>
</dbReference>
<sequence length="278" mass="29287">MNILFDYVRNSAACWGGAIFVCLTAASAATAAPDPDVVKQLAQADVVILGEVHDNPVHHQMQADILTALAPNAVVWEMITQAQADGLASIPLSDAARVADHLDWATSGWPDFELYSPVFAAATGAQQFGGMVPRSSSKSVMEQGAAGFFGPDAAVYGLDQPLPIAEQQIREADQMTNHCDALPVEMLPMMVDFQRLRDTALADAVVQALQATGGPVAVITGNGHARTDRGVPVYLAKARPDVVVLSLGQAEAGQVAGTFDLVLDADPVERPDPCLAFQ</sequence>
<feature type="chain" id="PRO_5047386309" description="Haem-binding uptake Tiki superfamily ChaN domain-containing protein" evidence="1">
    <location>
        <begin position="32"/>
        <end position="278"/>
    </location>
</feature>
<gene>
    <name evidence="3" type="ORF">DL239_09465</name>
</gene>
<feature type="signal peptide" evidence="1">
    <location>
        <begin position="1"/>
        <end position="31"/>
    </location>
</feature>
<feature type="domain" description="Haem-binding uptake Tiki superfamily ChaN" evidence="2">
    <location>
        <begin position="37"/>
        <end position="235"/>
    </location>
</feature>
<comment type="caution">
    <text evidence="3">The sequence shown here is derived from an EMBL/GenBank/DDBJ whole genome shotgun (WGS) entry which is preliminary data.</text>
</comment>
<proteinExistence type="predicted"/>